<accession>A0A5B7H8S6</accession>
<sequence length="61" mass="6770">MASNVSLSTDLNSLYRTKTVPSANHNSGTARSNMAGLDRGLPHTPFFATSYVCQRWWFFTG</sequence>
<evidence type="ECO:0000313" key="2">
    <source>
        <dbReference type="Proteomes" id="UP000324222"/>
    </source>
</evidence>
<dbReference type="Proteomes" id="UP000324222">
    <property type="component" value="Unassembled WGS sequence"/>
</dbReference>
<evidence type="ECO:0000313" key="1">
    <source>
        <dbReference type="EMBL" id="MPC66259.1"/>
    </source>
</evidence>
<protein>
    <submittedName>
        <fullName evidence="1">Uncharacterized protein</fullName>
    </submittedName>
</protein>
<dbReference type="EMBL" id="VSRR010024530">
    <property type="protein sequence ID" value="MPC66259.1"/>
    <property type="molecule type" value="Genomic_DNA"/>
</dbReference>
<comment type="caution">
    <text evidence="1">The sequence shown here is derived from an EMBL/GenBank/DDBJ whole genome shotgun (WGS) entry which is preliminary data.</text>
</comment>
<proteinExistence type="predicted"/>
<keyword evidence="2" id="KW-1185">Reference proteome</keyword>
<organism evidence="1 2">
    <name type="scientific">Portunus trituberculatus</name>
    <name type="common">Swimming crab</name>
    <name type="synonym">Neptunus trituberculatus</name>
    <dbReference type="NCBI Taxonomy" id="210409"/>
    <lineage>
        <taxon>Eukaryota</taxon>
        <taxon>Metazoa</taxon>
        <taxon>Ecdysozoa</taxon>
        <taxon>Arthropoda</taxon>
        <taxon>Crustacea</taxon>
        <taxon>Multicrustacea</taxon>
        <taxon>Malacostraca</taxon>
        <taxon>Eumalacostraca</taxon>
        <taxon>Eucarida</taxon>
        <taxon>Decapoda</taxon>
        <taxon>Pleocyemata</taxon>
        <taxon>Brachyura</taxon>
        <taxon>Eubrachyura</taxon>
        <taxon>Portunoidea</taxon>
        <taxon>Portunidae</taxon>
        <taxon>Portuninae</taxon>
        <taxon>Portunus</taxon>
    </lineage>
</organism>
<gene>
    <name evidence="1" type="ORF">E2C01_060406</name>
</gene>
<name>A0A5B7H8S6_PORTR</name>
<reference evidence="1 2" key="1">
    <citation type="submission" date="2019-05" db="EMBL/GenBank/DDBJ databases">
        <title>Another draft genome of Portunus trituberculatus and its Hox gene families provides insights of decapod evolution.</title>
        <authorList>
            <person name="Jeong J.-H."/>
            <person name="Song I."/>
            <person name="Kim S."/>
            <person name="Choi T."/>
            <person name="Kim D."/>
            <person name="Ryu S."/>
            <person name="Kim W."/>
        </authorList>
    </citation>
    <scope>NUCLEOTIDE SEQUENCE [LARGE SCALE GENOMIC DNA]</scope>
    <source>
        <tissue evidence="1">Muscle</tissue>
    </source>
</reference>
<dbReference type="AlphaFoldDB" id="A0A5B7H8S6"/>